<protein>
    <submittedName>
        <fullName evidence="1">Uncharacterized protein</fullName>
    </submittedName>
</protein>
<dbReference type="STRING" id="391625.PPSIR1_25296"/>
<name>A6FZ73_9BACT</name>
<dbReference type="EMBL" id="ABCS01000006">
    <property type="protein sequence ID" value="EDM80957.1"/>
    <property type="molecule type" value="Genomic_DNA"/>
</dbReference>
<evidence type="ECO:0000313" key="2">
    <source>
        <dbReference type="Proteomes" id="UP000005801"/>
    </source>
</evidence>
<dbReference type="AlphaFoldDB" id="A6FZ73"/>
<proteinExistence type="predicted"/>
<dbReference type="RefSeq" id="WP_006969772.1">
    <property type="nucleotide sequence ID" value="NZ_ABCS01000006.1"/>
</dbReference>
<organism evidence="1 2">
    <name type="scientific">Plesiocystis pacifica SIR-1</name>
    <dbReference type="NCBI Taxonomy" id="391625"/>
    <lineage>
        <taxon>Bacteria</taxon>
        <taxon>Pseudomonadati</taxon>
        <taxon>Myxococcota</taxon>
        <taxon>Polyangia</taxon>
        <taxon>Nannocystales</taxon>
        <taxon>Nannocystaceae</taxon>
        <taxon>Plesiocystis</taxon>
    </lineage>
</organism>
<dbReference type="Pfam" id="PF19265">
    <property type="entry name" value="DUF5908"/>
    <property type="match status" value="1"/>
</dbReference>
<accession>A6FZ73</accession>
<comment type="caution">
    <text evidence="1">The sequence shown here is derived from an EMBL/GenBank/DDBJ whole genome shotgun (WGS) entry which is preliminary data.</text>
</comment>
<reference evidence="1 2" key="1">
    <citation type="submission" date="2007-06" db="EMBL/GenBank/DDBJ databases">
        <authorList>
            <person name="Shimkets L."/>
            <person name="Ferriera S."/>
            <person name="Johnson J."/>
            <person name="Kravitz S."/>
            <person name="Beeson K."/>
            <person name="Sutton G."/>
            <person name="Rogers Y.-H."/>
            <person name="Friedman R."/>
            <person name="Frazier M."/>
            <person name="Venter J.C."/>
        </authorList>
    </citation>
    <scope>NUCLEOTIDE SEQUENCE [LARGE SCALE GENOMIC DNA]</scope>
    <source>
        <strain evidence="1 2">SIR-1</strain>
    </source>
</reference>
<sequence>MTVEIKQLVVRAVVDAPAPDSRPASAEHPGLSAAERAHLVDELTEKCVRQVMRKLERRRRR</sequence>
<dbReference type="Proteomes" id="UP000005801">
    <property type="component" value="Unassembled WGS sequence"/>
</dbReference>
<keyword evidence="2" id="KW-1185">Reference proteome</keyword>
<dbReference type="InterPro" id="IPR045459">
    <property type="entry name" value="DUF5908"/>
</dbReference>
<gene>
    <name evidence="1" type="ORF">PPSIR1_25296</name>
</gene>
<evidence type="ECO:0000313" key="1">
    <source>
        <dbReference type="EMBL" id="EDM80957.1"/>
    </source>
</evidence>